<dbReference type="GO" id="GO:0016616">
    <property type="term" value="F:oxidoreductase activity, acting on the CH-OH group of donors, NAD or NADP as acceptor"/>
    <property type="evidence" value="ECO:0007669"/>
    <property type="project" value="InterPro"/>
</dbReference>
<dbReference type="OrthoDB" id="1925334at2759"/>
<dbReference type="InterPro" id="IPR050177">
    <property type="entry name" value="Lipid_A_modif_metabolic_enz"/>
</dbReference>
<dbReference type="PANTHER" id="PTHR43245">
    <property type="entry name" value="BIFUNCTIONAL POLYMYXIN RESISTANCE PROTEIN ARNA"/>
    <property type="match status" value="1"/>
</dbReference>
<proteinExistence type="inferred from homology"/>
<dbReference type="SUPFAM" id="SSF51735">
    <property type="entry name" value="NAD(P)-binding Rossmann-fold domains"/>
    <property type="match status" value="1"/>
</dbReference>
<dbReference type="InterPro" id="IPR036291">
    <property type="entry name" value="NAD(P)-bd_dom_sf"/>
</dbReference>
<organism evidence="5 6">
    <name type="scientific">Neotoma lepida</name>
    <name type="common">Desert woodrat</name>
    <dbReference type="NCBI Taxonomy" id="56216"/>
    <lineage>
        <taxon>Eukaryota</taxon>
        <taxon>Metazoa</taxon>
        <taxon>Chordata</taxon>
        <taxon>Craniata</taxon>
        <taxon>Vertebrata</taxon>
        <taxon>Euteleostomi</taxon>
        <taxon>Mammalia</taxon>
        <taxon>Eutheria</taxon>
        <taxon>Euarchontoglires</taxon>
        <taxon>Glires</taxon>
        <taxon>Rodentia</taxon>
        <taxon>Myomorpha</taxon>
        <taxon>Muroidea</taxon>
        <taxon>Cricetidae</taxon>
        <taxon>Neotominae</taxon>
        <taxon>Neotoma</taxon>
    </lineage>
</organism>
<sequence length="311" mass="35398">PSSESPYITLLPVLIMPGWSCLVTGAGGFLGQRIVHLLVQEKDLEEVRVLDKVFRPETREEFFNLQTKTKVTVLEGDILDAQYLRRACQGISVVIHTAAIIDVLRIIPRQTIMDVNLKDRDKTLPMYIYGEKSPIISGIMVRALKNNGILDVTGKFSIVNPVYVGNAAWAHILAARGLQDPKKSPSIQGQFYYISDDTPHQSYDDLNYNLSKDWGLHLDSSWSLPLALLYWLAFLLETVSFLLRPIYNYWPPFNRHLLTVSNSVFIFSYKKAEQDLGYQPPVSWEQARQKTSEWIGSLVEQHKGTLNTKTE</sequence>
<feature type="transmembrane region" description="Helical" evidence="3">
    <location>
        <begin position="6"/>
        <end position="30"/>
    </location>
</feature>
<evidence type="ECO:0000256" key="3">
    <source>
        <dbReference type="RuleBase" id="RU004475"/>
    </source>
</evidence>
<keyword evidence="3" id="KW-0812">Transmembrane</keyword>
<evidence type="ECO:0000259" key="4">
    <source>
        <dbReference type="Pfam" id="PF01073"/>
    </source>
</evidence>
<accession>A0A1A6GW59</accession>
<feature type="domain" description="3-beta hydroxysteroid dehydrogenase/isomerase" evidence="4">
    <location>
        <begin position="125"/>
        <end position="226"/>
    </location>
</feature>
<feature type="domain" description="3-beta hydroxysteroid dehydrogenase/isomerase" evidence="4">
    <location>
        <begin position="22"/>
        <end position="118"/>
    </location>
</feature>
<dbReference type="EMBL" id="LZPO01066751">
    <property type="protein sequence ID" value="OBS69855.1"/>
    <property type="molecule type" value="Genomic_DNA"/>
</dbReference>
<evidence type="ECO:0000256" key="2">
    <source>
        <dbReference type="ARBA" id="ARBA00023002"/>
    </source>
</evidence>
<dbReference type="GO" id="GO:0006694">
    <property type="term" value="P:steroid biosynthetic process"/>
    <property type="evidence" value="ECO:0007669"/>
    <property type="project" value="InterPro"/>
</dbReference>
<keyword evidence="3" id="KW-1133">Transmembrane helix</keyword>
<evidence type="ECO:0000313" key="6">
    <source>
        <dbReference type="Proteomes" id="UP000092124"/>
    </source>
</evidence>
<keyword evidence="2 3" id="KW-0560">Oxidoreductase</keyword>
<dbReference type="STRING" id="56216.A0A1A6GW59"/>
<evidence type="ECO:0000256" key="1">
    <source>
        <dbReference type="ARBA" id="ARBA00009219"/>
    </source>
</evidence>
<protein>
    <recommendedName>
        <fullName evidence="4">3-beta hydroxysteroid dehydrogenase/isomerase domain-containing protein</fullName>
    </recommendedName>
</protein>
<comment type="caution">
    <text evidence="5">The sequence shown here is derived from an EMBL/GenBank/DDBJ whole genome shotgun (WGS) entry which is preliminary data.</text>
</comment>
<dbReference type="Proteomes" id="UP000092124">
    <property type="component" value="Unassembled WGS sequence"/>
</dbReference>
<dbReference type="Pfam" id="PF01073">
    <property type="entry name" value="3Beta_HSD"/>
    <property type="match status" value="2"/>
</dbReference>
<keyword evidence="6" id="KW-1185">Reference proteome</keyword>
<dbReference type="PANTHER" id="PTHR43245:SF51">
    <property type="entry name" value="SHORT CHAIN DEHYDROGENASE_REDUCTASE FAMILY 42E, MEMBER 2"/>
    <property type="match status" value="1"/>
</dbReference>
<dbReference type="AlphaFoldDB" id="A0A1A6GW59"/>
<reference evidence="5 6" key="1">
    <citation type="submission" date="2016-06" db="EMBL/GenBank/DDBJ databases">
        <title>The Draft Genome Sequence and Annotation of the Desert Woodrat Neotoma lepida.</title>
        <authorList>
            <person name="Campbell M."/>
            <person name="Oakeson K.F."/>
            <person name="Yandell M."/>
            <person name="Halpert J.R."/>
            <person name="Dearing D."/>
        </authorList>
    </citation>
    <scope>NUCLEOTIDE SEQUENCE [LARGE SCALE GENOMIC DNA]</scope>
    <source>
        <strain evidence="5">417</strain>
        <tissue evidence="5">Liver</tissue>
    </source>
</reference>
<feature type="non-terminal residue" evidence="5">
    <location>
        <position position="1"/>
    </location>
</feature>
<evidence type="ECO:0000313" key="5">
    <source>
        <dbReference type="EMBL" id="OBS69855.1"/>
    </source>
</evidence>
<dbReference type="Gene3D" id="3.40.50.720">
    <property type="entry name" value="NAD(P)-binding Rossmann-like Domain"/>
    <property type="match status" value="2"/>
</dbReference>
<dbReference type="InterPro" id="IPR002225">
    <property type="entry name" value="3Beta_OHSteriod_DH/Estase"/>
</dbReference>
<keyword evidence="3" id="KW-0472">Membrane</keyword>
<name>A0A1A6GW59_NEOLE</name>
<comment type="similarity">
    <text evidence="1 3">Belongs to the 3-beta-HSD family.</text>
</comment>
<gene>
    <name evidence="5" type="ORF">A6R68_01605</name>
</gene>